<dbReference type="GO" id="GO:0006310">
    <property type="term" value="P:DNA recombination"/>
    <property type="evidence" value="ECO:0007669"/>
    <property type="project" value="UniProtKB-KW"/>
</dbReference>
<dbReference type="InterPro" id="IPR013762">
    <property type="entry name" value="Integrase-like_cat_sf"/>
</dbReference>
<dbReference type="GO" id="GO:0003677">
    <property type="term" value="F:DNA binding"/>
    <property type="evidence" value="ECO:0007669"/>
    <property type="project" value="InterPro"/>
</dbReference>
<name>A0A165NVT2_9AGAM</name>
<dbReference type="SUPFAM" id="SSF56349">
    <property type="entry name" value="DNA breaking-rejoining enzymes"/>
    <property type="match status" value="1"/>
</dbReference>
<evidence type="ECO:0000256" key="1">
    <source>
        <dbReference type="ARBA" id="ARBA00023172"/>
    </source>
</evidence>
<evidence type="ECO:0000313" key="2">
    <source>
        <dbReference type="EMBL" id="KZT20175.1"/>
    </source>
</evidence>
<accession>A0A165NVT2</accession>
<dbReference type="OrthoDB" id="3266428at2759"/>
<dbReference type="InParanoid" id="A0A165NVT2"/>
<dbReference type="PANTHER" id="PTHR34605">
    <property type="entry name" value="PHAGE_INTEGRASE DOMAIN-CONTAINING PROTEIN"/>
    <property type="match status" value="1"/>
</dbReference>
<dbReference type="InterPro" id="IPR011010">
    <property type="entry name" value="DNA_brk_join_enz"/>
</dbReference>
<gene>
    <name evidence="2" type="ORF">NEOLEDRAFT_1076228</name>
</gene>
<sequence length="280" mass="31145">MSAVRAWHKQNGAHWEGDKDYISLVKTSAHKFTPSSSKHVKCFPVTIEHLIALDRYLDLQSGHDCAVSAIAQIAFWSCCHLGELTIPTHNGFDPHRHVAHSSPVRFADHWDGLRSAHLHIPFGKVERESGADISVTGWSELCPVCALQTHLADNAVVPPDAPMFSYVMAGGWVPLTKAVFLQCCKEIWDPVRLSRVSGHSFCIGGATELLLAGVPPEVVAVQGQWKSLAFLLYWRKLEDLLPLMISRSYDKSCVEKLCEEFEAYRIHNNLPAVILSAMLL</sequence>
<protein>
    <submittedName>
        <fullName evidence="2">DNA breaking-rejoining enzyme</fullName>
    </submittedName>
</protein>
<keyword evidence="1" id="KW-0233">DNA recombination</keyword>
<dbReference type="STRING" id="1314782.A0A165NVT2"/>
<reference evidence="2 3" key="1">
    <citation type="journal article" date="2016" name="Mol. Biol. Evol.">
        <title>Comparative Genomics of Early-Diverging Mushroom-Forming Fungi Provides Insights into the Origins of Lignocellulose Decay Capabilities.</title>
        <authorList>
            <person name="Nagy L.G."/>
            <person name="Riley R."/>
            <person name="Tritt A."/>
            <person name="Adam C."/>
            <person name="Daum C."/>
            <person name="Floudas D."/>
            <person name="Sun H."/>
            <person name="Yadav J.S."/>
            <person name="Pangilinan J."/>
            <person name="Larsson K.H."/>
            <person name="Matsuura K."/>
            <person name="Barry K."/>
            <person name="Labutti K."/>
            <person name="Kuo R."/>
            <person name="Ohm R.A."/>
            <person name="Bhattacharya S.S."/>
            <person name="Shirouzu T."/>
            <person name="Yoshinaga Y."/>
            <person name="Martin F.M."/>
            <person name="Grigoriev I.V."/>
            <person name="Hibbett D.S."/>
        </authorList>
    </citation>
    <scope>NUCLEOTIDE SEQUENCE [LARGE SCALE GENOMIC DNA]</scope>
    <source>
        <strain evidence="2 3">HHB14362 ss-1</strain>
    </source>
</reference>
<dbReference type="PANTHER" id="PTHR34605:SF4">
    <property type="entry name" value="DNA ADENINE METHYLTRANSFERASE"/>
    <property type="match status" value="1"/>
</dbReference>
<dbReference type="EMBL" id="KV425625">
    <property type="protein sequence ID" value="KZT20175.1"/>
    <property type="molecule type" value="Genomic_DNA"/>
</dbReference>
<proteinExistence type="predicted"/>
<dbReference type="Gene3D" id="1.10.443.10">
    <property type="entry name" value="Intergrase catalytic core"/>
    <property type="match status" value="1"/>
</dbReference>
<dbReference type="InterPro" id="IPR052925">
    <property type="entry name" value="Phage_Integrase-like_Recomb"/>
</dbReference>
<evidence type="ECO:0000313" key="3">
    <source>
        <dbReference type="Proteomes" id="UP000076761"/>
    </source>
</evidence>
<organism evidence="2 3">
    <name type="scientific">Neolentinus lepideus HHB14362 ss-1</name>
    <dbReference type="NCBI Taxonomy" id="1314782"/>
    <lineage>
        <taxon>Eukaryota</taxon>
        <taxon>Fungi</taxon>
        <taxon>Dikarya</taxon>
        <taxon>Basidiomycota</taxon>
        <taxon>Agaricomycotina</taxon>
        <taxon>Agaricomycetes</taxon>
        <taxon>Gloeophyllales</taxon>
        <taxon>Gloeophyllaceae</taxon>
        <taxon>Neolentinus</taxon>
    </lineage>
</organism>
<dbReference type="Proteomes" id="UP000076761">
    <property type="component" value="Unassembled WGS sequence"/>
</dbReference>
<dbReference type="AlphaFoldDB" id="A0A165NVT2"/>
<dbReference type="GO" id="GO:0015074">
    <property type="term" value="P:DNA integration"/>
    <property type="evidence" value="ECO:0007669"/>
    <property type="project" value="InterPro"/>
</dbReference>
<keyword evidence="3" id="KW-1185">Reference proteome</keyword>